<comment type="caution">
    <text evidence="2">The sequence shown here is derived from an EMBL/GenBank/DDBJ whole genome shotgun (WGS) entry which is preliminary data.</text>
</comment>
<keyword evidence="3" id="KW-1185">Reference proteome</keyword>
<evidence type="ECO:0000256" key="1">
    <source>
        <dbReference type="SAM" id="Phobius"/>
    </source>
</evidence>
<proteinExistence type="predicted"/>
<keyword evidence="1" id="KW-1133">Transmembrane helix</keyword>
<evidence type="ECO:0000313" key="2">
    <source>
        <dbReference type="EMBL" id="TDY63202.1"/>
    </source>
</evidence>
<dbReference type="EMBL" id="SORI01000002">
    <property type="protein sequence ID" value="TDY63202.1"/>
    <property type="molecule type" value="Genomic_DNA"/>
</dbReference>
<reference evidence="2 3" key="1">
    <citation type="submission" date="2019-03" db="EMBL/GenBank/DDBJ databases">
        <title>Genomic Encyclopedia of Type Strains, Phase IV (KMG-IV): sequencing the most valuable type-strain genomes for metagenomic binning, comparative biology and taxonomic classification.</title>
        <authorList>
            <person name="Goeker M."/>
        </authorList>
    </citation>
    <scope>NUCLEOTIDE SEQUENCE [LARGE SCALE GENOMIC DNA]</scope>
    <source>
        <strain evidence="2 3">DSM 25964</strain>
    </source>
</reference>
<keyword evidence="1" id="KW-0812">Transmembrane</keyword>
<protein>
    <submittedName>
        <fullName evidence="2">Uncharacterized protein</fullName>
    </submittedName>
</protein>
<keyword evidence="1" id="KW-0472">Membrane</keyword>
<sequence>MGTETKRNPRKAQRPSALAGQIRIIFYTVFICITIVLLAVSLDLMLNPSKNWTDSLAIRWISERRNLLPFFR</sequence>
<dbReference type="Proteomes" id="UP000295066">
    <property type="component" value="Unassembled WGS sequence"/>
</dbReference>
<evidence type="ECO:0000313" key="3">
    <source>
        <dbReference type="Proteomes" id="UP000295066"/>
    </source>
</evidence>
<accession>A0A4R8MFP6</accession>
<dbReference type="AlphaFoldDB" id="A0A4R8MFP6"/>
<name>A0A4R8MFP6_9BACT</name>
<dbReference type="RefSeq" id="WP_133956139.1">
    <property type="nucleotide sequence ID" value="NZ_SORI01000002.1"/>
</dbReference>
<feature type="transmembrane region" description="Helical" evidence="1">
    <location>
        <begin position="21"/>
        <end position="42"/>
    </location>
</feature>
<organism evidence="2 3">
    <name type="scientific">Aminivibrio pyruvatiphilus</name>
    <dbReference type="NCBI Taxonomy" id="1005740"/>
    <lineage>
        <taxon>Bacteria</taxon>
        <taxon>Thermotogati</taxon>
        <taxon>Synergistota</taxon>
        <taxon>Synergistia</taxon>
        <taxon>Synergistales</taxon>
        <taxon>Aminobacteriaceae</taxon>
        <taxon>Aminivibrio</taxon>
    </lineage>
</organism>
<gene>
    <name evidence="2" type="ORF">C8D99_102183</name>
</gene>